<reference evidence="2 3" key="1">
    <citation type="submission" date="2015-07" db="EMBL/GenBank/DDBJ databases">
        <title>Genome analysis of myxobacterium Chondromyces crocatus Cm c5 reveals a high potential for natural compound synthesis and the genetic basis for the loss of fruiting body formation.</title>
        <authorList>
            <person name="Zaburannyi N."/>
            <person name="Bunk B."/>
            <person name="Maier J."/>
            <person name="Overmann J."/>
            <person name="Mueller R."/>
        </authorList>
    </citation>
    <scope>NUCLEOTIDE SEQUENCE [LARGE SCALE GENOMIC DNA]</scope>
    <source>
        <strain evidence="2 3">Cm c5</strain>
    </source>
</reference>
<protein>
    <submittedName>
        <fullName evidence="2">Uncharacterized protein</fullName>
    </submittedName>
</protein>
<accession>A0A0K1EN52</accession>
<evidence type="ECO:0000313" key="2">
    <source>
        <dbReference type="EMBL" id="AKT42266.1"/>
    </source>
</evidence>
<dbReference type="EMBL" id="CP012159">
    <property type="protein sequence ID" value="AKT42266.1"/>
    <property type="molecule type" value="Genomic_DNA"/>
</dbReference>
<name>A0A0K1EN52_CHOCO</name>
<evidence type="ECO:0000313" key="3">
    <source>
        <dbReference type="Proteomes" id="UP000067626"/>
    </source>
</evidence>
<keyword evidence="3" id="KW-1185">Reference proteome</keyword>
<proteinExistence type="predicted"/>
<dbReference type="RefSeq" id="WP_156339011.1">
    <property type="nucleotide sequence ID" value="NZ_CP012159.1"/>
</dbReference>
<feature type="compositionally biased region" description="Basic and acidic residues" evidence="1">
    <location>
        <begin position="70"/>
        <end position="80"/>
    </location>
</feature>
<feature type="region of interest" description="Disordered" evidence="1">
    <location>
        <begin position="63"/>
        <end position="84"/>
    </location>
</feature>
<dbReference type="AlphaFoldDB" id="A0A0K1EN52"/>
<dbReference type="OrthoDB" id="9792692at2"/>
<sequence>MRERLCWSQGIGGTMVGIALLMVSGSAVAEGDGAAFFVLPVDRAWLQTALREDASARAEARAVAVEEDADAGREPTEPPRARPAHQLLAQLRNLAPTLQNLRDLGVMPLWLGFNGFGLRVRGKMD</sequence>
<dbReference type="KEGG" id="ccro:CMC5_064890"/>
<gene>
    <name evidence="2" type="ORF">CMC5_064890</name>
</gene>
<dbReference type="Proteomes" id="UP000067626">
    <property type="component" value="Chromosome"/>
</dbReference>
<dbReference type="STRING" id="52.CMC5_064890"/>
<evidence type="ECO:0000256" key="1">
    <source>
        <dbReference type="SAM" id="MobiDB-lite"/>
    </source>
</evidence>
<organism evidence="2 3">
    <name type="scientific">Chondromyces crocatus</name>
    <dbReference type="NCBI Taxonomy" id="52"/>
    <lineage>
        <taxon>Bacteria</taxon>
        <taxon>Pseudomonadati</taxon>
        <taxon>Myxococcota</taxon>
        <taxon>Polyangia</taxon>
        <taxon>Polyangiales</taxon>
        <taxon>Polyangiaceae</taxon>
        <taxon>Chondromyces</taxon>
    </lineage>
</organism>